<reference evidence="7 8" key="1">
    <citation type="submission" date="2018-08" db="EMBL/GenBank/DDBJ databases">
        <title>A genome reference for cultivated species of the human gut microbiota.</title>
        <authorList>
            <person name="Zou Y."/>
            <person name="Xue W."/>
            <person name="Luo G."/>
        </authorList>
    </citation>
    <scope>NUCLEOTIDE SEQUENCE [LARGE SCALE GENOMIC DNA]</scope>
    <source>
        <strain evidence="6 7">AF14-23</strain>
        <strain evidence="5 8">AF29-2BH</strain>
    </source>
</reference>
<sequence>MSLLFDVTMYGRFNEIRNSEKRQFTMASNNDKKLTSTEIVIQEIAETILSGELKPGDKLLTERELAEKYQVTRSCVREAIRSLSLIGMLDIRPGGGSYVADSQKAIPANTVLWMYHQNLHEYGNIYAVRKLVETEVYLECFDHMTDAARNYIAQARDMLLNVNTETISAQEMEATLADIDLNIGNFCGNNILCKLMQTVITLRMEASLNILSLNSSRVSAVYYRCKILTAMLQDDRKIVKDSIRSFFKNSIKELNLNKKSNS</sequence>
<dbReference type="Pfam" id="PF00392">
    <property type="entry name" value="GntR"/>
    <property type="match status" value="1"/>
</dbReference>
<dbReference type="PANTHER" id="PTHR43537">
    <property type="entry name" value="TRANSCRIPTIONAL REGULATOR, GNTR FAMILY"/>
    <property type="match status" value="1"/>
</dbReference>
<name>A0A395X7H8_9FIRM</name>
<keyword evidence="1" id="KW-0805">Transcription regulation</keyword>
<dbReference type="InterPro" id="IPR036388">
    <property type="entry name" value="WH-like_DNA-bd_sf"/>
</dbReference>
<dbReference type="Proteomes" id="UP000283585">
    <property type="component" value="Unassembled WGS sequence"/>
</dbReference>
<evidence type="ECO:0000313" key="5">
    <source>
        <dbReference type="EMBL" id="RGQ03383.1"/>
    </source>
</evidence>
<accession>A0A395X7H8</accession>
<gene>
    <name evidence="6" type="ORF">DWW07_13700</name>
    <name evidence="5" type="ORF">DWZ12_12880</name>
</gene>
<organism evidence="6 7">
    <name type="scientific">Blautia obeum</name>
    <dbReference type="NCBI Taxonomy" id="40520"/>
    <lineage>
        <taxon>Bacteria</taxon>
        <taxon>Bacillati</taxon>
        <taxon>Bacillota</taxon>
        <taxon>Clostridia</taxon>
        <taxon>Lachnospirales</taxon>
        <taxon>Lachnospiraceae</taxon>
        <taxon>Blautia</taxon>
    </lineage>
</organism>
<dbReference type="InterPro" id="IPR000524">
    <property type="entry name" value="Tscrpt_reg_HTH_GntR"/>
</dbReference>
<dbReference type="EMBL" id="QRZI01000010">
    <property type="protein sequence ID" value="RGV62135.1"/>
    <property type="molecule type" value="Genomic_DNA"/>
</dbReference>
<evidence type="ECO:0000256" key="1">
    <source>
        <dbReference type="ARBA" id="ARBA00023015"/>
    </source>
</evidence>
<dbReference type="Proteomes" id="UP000265828">
    <property type="component" value="Unassembled WGS sequence"/>
</dbReference>
<evidence type="ECO:0000259" key="4">
    <source>
        <dbReference type="PROSITE" id="PS50949"/>
    </source>
</evidence>
<comment type="caution">
    <text evidence="6">The sequence shown here is derived from an EMBL/GenBank/DDBJ whole genome shotgun (WGS) entry which is preliminary data.</text>
</comment>
<dbReference type="EMBL" id="QRSS01000017">
    <property type="protein sequence ID" value="RGQ03383.1"/>
    <property type="molecule type" value="Genomic_DNA"/>
</dbReference>
<dbReference type="PANTHER" id="PTHR43537:SF5">
    <property type="entry name" value="UXU OPERON TRANSCRIPTIONAL REGULATOR"/>
    <property type="match status" value="1"/>
</dbReference>
<dbReference type="SMART" id="SM00345">
    <property type="entry name" value="HTH_GNTR"/>
    <property type="match status" value="1"/>
</dbReference>
<keyword evidence="3" id="KW-0804">Transcription</keyword>
<dbReference type="GO" id="GO:0003677">
    <property type="term" value="F:DNA binding"/>
    <property type="evidence" value="ECO:0007669"/>
    <property type="project" value="UniProtKB-KW"/>
</dbReference>
<evidence type="ECO:0000256" key="3">
    <source>
        <dbReference type="ARBA" id="ARBA00023163"/>
    </source>
</evidence>
<evidence type="ECO:0000256" key="2">
    <source>
        <dbReference type="ARBA" id="ARBA00023125"/>
    </source>
</evidence>
<keyword evidence="2" id="KW-0238">DNA-binding</keyword>
<dbReference type="SUPFAM" id="SSF46785">
    <property type="entry name" value="Winged helix' DNA-binding domain"/>
    <property type="match status" value="1"/>
</dbReference>
<evidence type="ECO:0000313" key="7">
    <source>
        <dbReference type="Proteomes" id="UP000265828"/>
    </source>
</evidence>
<feature type="domain" description="HTH gntR-type" evidence="4">
    <location>
        <begin position="34"/>
        <end position="102"/>
    </location>
</feature>
<evidence type="ECO:0000313" key="6">
    <source>
        <dbReference type="EMBL" id="RGV62135.1"/>
    </source>
</evidence>
<dbReference type="PROSITE" id="PS50949">
    <property type="entry name" value="HTH_GNTR"/>
    <property type="match status" value="1"/>
</dbReference>
<evidence type="ECO:0000313" key="8">
    <source>
        <dbReference type="Proteomes" id="UP000283585"/>
    </source>
</evidence>
<protein>
    <submittedName>
        <fullName evidence="6">FadR family transcriptional regulator</fullName>
    </submittedName>
</protein>
<dbReference type="PRINTS" id="PR00035">
    <property type="entry name" value="HTHGNTR"/>
</dbReference>
<dbReference type="GO" id="GO:0003700">
    <property type="term" value="F:DNA-binding transcription factor activity"/>
    <property type="evidence" value="ECO:0007669"/>
    <property type="project" value="InterPro"/>
</dbReference>
<dbReference type="Gene3D" id="1.10.10.10">
    <property type="entry name" value="Winged helix-like DNA-binding domain superfamily/Winged helix DNA-binding domain"/>
    <property type="match status" value="1"/>
</dbReference>
<dbReference type="AlphaFoldDB" id="A0A395X7H8"/>
<dbReference type="InterPro" id="IPR036390">
    <property type="entry name" value="WH_DNA-bd_sf"/>
</dbReference>
<proteinExistence type="predicted"/>
<dbReference type="CDD" id="cd07377">
    <property type="entry name" value="WHTH_GntR"/>
    <property type="match status" value="1"/>
</dbReference>